<dbReference type="KEGG" id="psco:LY89DRAFT_678653"/>
<protein>
    <submittedName>
        <fullName evidence="2">Uncharacterized protein</fullName>
    </submittedName>
</protein>
<dbReference type="EMBL" id="KQ947445">
    <property type="protein sequence ID" value="KUJ06569.1"/>
    <property type="molecule type" value="Genomic_DNA"/>
</dbReference>
<dbReference type="AlphaFoldDB" id="A0A132B3F3"/>
<proteinExistence type="predicted"/>
<name>A0A132B3F3_MOLSC</name>
<evidence type="ECO:0000313" key="2">
    <source>
        <dbReference type="EMBL" id="KUJ06569.1"/>
    </source>
</evidence>
<gene>
    <name evidence="2" type="ORF">LY89DRAFT_678653</name>
</gene>
<evidence type="ECO:0000313" key="3">
    <source>
        <dbReference type="Proteomes" id="UP000070700"/>
    </source>
</evidence>
<sequence>MLFLPLVIALVLSFTGSAIASTKSCANNNDLMRCFLSSTQLATPFCSSFLSIPTATFTYTATTTSYLTLPTLATIETDVIESSEFITSYTPVVVTTTLTSTTTLITDAPANIAKREPKAPAPKPSPTTLACLSALTAKLAHSSTSIALACSCLSVKTSTTSVTSTQYVTATSFSSSTETTTTTTIHEIVTILPSTTIQTAIAMETDSTSCFGLTISSASDSSLIGQVLALTASDYDPAVGQLTHFTDPSSAEAFYLSSASGLVSGLNGAFPGQTAAIAPGSTAYYIQFMTPADKAGYGLVNLVCGVDHGGTLACRDASGEGDDLLEYCADLENHLLIANYQYDPTCVTVTLRTVPMSCHGVD</sequence>
<feature type="signal peptide" evidence="1">
    <location>
        <begin position="1"/>
        <end position="20"/>
    </location>
</feature>
<feature type="chain" id="PRO_5007287810" evidence="1">
    <location>
        <begin position="21"/>
        <end position="362"/>
    </location>
</feature>
<dbReference type="Proteomes" id="UP000070700">
    <property type="component" value="Unassembled WGS sequence"/>
</dbReference>
<organism evidence="2 3">
    <name type="scientific">Mollisia scopiformis</name>
    <name type="common">Conifer needle endophyte fungus</name>
    <name type="synonym">Phialocephala scopiformis</name>
    <dbReference type="NCBI Taxonomy" id="149040"/>
    <lineage>
        <taxon>Eukaryota</taxon>
        <taxon>Fungi</taxon>
        <taxon>Dikarya</taxon>
        <taxon>Ascomycota</taxon>
        <taxon>Pezizomycotina</taxon>
        <taxon>Leotiomycetes</taxon>
        <taxon>Helotiales</taxon>
        <taxon>Mollisiaceae</taxon>
        <taxon>Mollisia</taxon>
    </lineage>
</organism>
<evidence type="ECO:0000256" key="1">
    <source>
        <dbReference type="SAM" id="SignalP"/>
    </source>
</evidence>
<dbReference type="GeneID" id="28823487"/>
<dbReference type="RefSeq" id="XP_018060924.1">
    <property type="nucleotide sequence ID" value="XM_018213761.1"/>
</dbReference>
<reference evidence="2 3" key="1">
    <citation type="submission" date="2015-10" db="EMBL/GenBank/DDBJ databases">
        <title>Full genome of DAOMC 229536 Phialocephala scopiformis, a fungal endophyte of spruce producing the potent anti-insectan compound rugulosin.</title>
        <authorList>
            <consortium name="DOE Joint Genome Institute"/>
            <person name="Walker A.K."/>
            <person name="Frasz S.L."/>
            <person name="Seifert K.A."/>
            <person name="Miller J.D."/>
            <person name="Mondo S.J."/>
            <person name="Labutti K."/>
            <person name="Lipzen A."/>
            <person name="Dockter R."/>
            <person name="Kennedy M."/>
            <person name="Grigoriev I.V."/>
            <person name="Spatafora J.W."/>
        </authorList>
    </citation>
    <scope>NUCLEOTIDE SEQUENCE [LARGE SCALE GENOMIC DNA]</scope>
    <source>
        <strain evidence="2 3">CBS 120377</strain>
    </source>
</reference>
<dbReference type="InParanoid" id="A0A132B3F3"/>
<keyword evidence="1" id="KW-0732">Signal</keyword>
<accession>A0A132B3F3</accession>
<keyword evidence="3" id="KW-1185">Reference proteome</keyword>